<dbReference type="EMBL" id="JAGEMX010000010">
    <property type="protein sequence ID" value="MBO1833111.1"/>
    <property type="molecule type" value="Genomic_DNA"/>
</dbReference>
<dbReference type="RefSeq" id="WP_046196784.1">
    <property type="nucleotide sequence ID" value="NZ_AP018359.1"/>
</dbReference>
<reference evidence="1" key="1">
    <citation type="submission" date="2021-01" db="EMBL/GenBank/DDBJ databases">
        <title>Outbreak of Burkholderia contaminns endophthalmitis traced to a clinical ventilation system.</title>
        <authorList>
            <person name="Lipuma J."/>
            <person name="Spilker T."/>
            <person name="Kratholm J."/>
        </authorList>
    </citation>
    <scope>NUCLEOTIDE SEQUENCE</scope>
    <source>
        <strain evidence="1">HI4954</strain>
    </source>
</reference>
<organism evidence="1 4">
    <name type="scientific">Burkholderia contaminans</name>
    <dbReference type="NCBI Taxonomy" id="488447"/>
    <lineage>
        <taxon>Bacteria</taxon>
        <taxon>Pseudomonadati</taxon>
        <taxon>Pseudomonadota</taxon>
        <taxon>Betaproteobacteria</taxon>
        <taxon>Burkholderiales</taxon>
        <taxon>Burkholderiaceae</taxon>
        <taxon>Burkholderia</taxon>
        <taxon>Burkholderia cepacia complex</taxon>
    </lineage>
</organism>
<sequence>MRGWAQRLDQSRVRSRADKTELLPLPKAIRDALSLEYHLQLEALRAGAGSLTALRILLRVAMAAAMLRELGYGGRRLHTADEYERIAGNAYESGEEGRYGFDPAAFLTFAALVTDHDLQLEIAPVRVIDIVARQLERPSAAQ</sequence>
<evidence type="ECO:0000313" key="2">
    <source>
        <dbReference type="EMBL" id="MBO1833111.1"/>
    </source>
</evidence>
<dbReference type="OrthoDB" id="9012348at2"/>
<name>A0A1E3FRQ6_9BURK</name>
<dbReference type="EMBL" id="JAENIB010000009">
    <property type="protein sequence ID" value="MBK1932614.1"/>
    <property type="molecule type" value="Genomic_DNA"/>
</dbReference>
<evidence type="ECO:0000313" key="1">
    <source>
        <dbReference type="EMBL" id="MBK1932614.1"/>
    </source>
</evidence>
<evidence type="ECO:0000313" key="5">
    <source>
        <dbReference type="Proteomes" id="UP000664048"/>
    </source>
</evidence>
<dbReference type="Proteomes" id="UP001220209">
    <property type="component" value="Chromosome 3"/>
</dbReference>
<dbReference type="Proteomes" id="UP000611459">
    <property type="component" value="Unassembled WGS sequence"/>
</dbReference>
<dbReference type="EMBL" id="CP090642">
    <property type="protein sequence ID" value="WFN22869.1"/>
    <property type="molecule type" value="Genomic_DNA"/>
</dbReference>
<reference evidence="3 6" key="3">
    <citation type="submission" date="2021-12" db="EMBL/GenBank/DDBJ databases">
        <title>Genomic and phenotypic characterization of three Burkholderia contaminans isolates recovered from different sources.</title>
        <authorList>
            <person name="Lopez De Volder A."/>
            <person name="Fan Y."/>
            <person name="Nunvar J."/>
            <person name="Herrera T."/>
            <person name="Timp W."/>
            <person name="Degrossi J."/>
        </authorList>
    </citation>
    <scope>NUCLEOTIDE SEQUENCE [LARGE SCALE GENOMIC DNA]</scope>
    <source>
        <strain evidence="3 6">LMG 23361</strain>
    </source>
</reference>
<dbReference type="AlphaFoldDB" id="A0A1E3FRQ6"/>
<protein>
    <submittedName>
        <fullName evidence="1">Fis family transcriptional regulator</fullName>
    </submittedName>
</protein>
<dbReference type="GeneID" id="93195340"/>
<proteinExistence type="predicted"/>
<evidence type="ECO:0000313" key="3">
    <source>
        <dbReference type="EMBL" id="WFN22869.1"/>
    </source>
</evidence>
<dbReference type="Proteomes" id="UP000664048">
    <property type="component" value="Unassembled WGS sequence"/>
</dbReference>
<keyword evidence="5" id="KW-1185">Reference proteome</keyword>
<evidence type="ECO:0000313" key="4">
    <source>
        <dbReference type="Proteomes" id="UP000611459"/>
    </source>
</evidence>
<accession>A0A1E3FRQ6</accession>
<evidence type="ECO:0000313" key="6">
    <source>
        <dbReference type="Proteomes" id="UP001220209"/>
    </source>
</evidence>
<gene>
    <name evidence="2" type="ORF">J4M89_27365</name>
    <name evidence="1" type="ORF">JIN94_22275</name>
    <name evidence="3" type="ORF">LXE91_33480</name>
</gene>
<reference evidence="2 5" key="2">
    <citation type="submission" date="2021-03" db="EMBL/GenBank/DDBJ databases">
        <title>Clinical course, treatment and visual outcome of an outbreak of Burkholderia contaminans endophthalmitis following cataract surgery.</title>
        <authorList>
            <person name="Lind C."/>
            <person name="Olsen K."/>
            <person name="Angelsen N.K."/>
            <person name="Krefting E.A."/>
            <person name="Fossen K."/>
            <person name="Gravningen K."/>
            <person name="Depoorter E."/>
            <person name="Vandamme P."/>
            <person name="Bertelsen G."/>
        </authorList>
    </citation>
    <scope>NUCLEOTIDE SEQUENCE [LARGE SCALE GENOMIC DNA]</scope>
    <source>
        <strain evidence="2 5">51242556</strain>
    </source>
</reference>